<proteinExistence type="predicted"/>
<evidence type="ECO:0000313" key="2">
    <source>
        <dbReference type="Proteomes" id="UP000430692"/>
    </source>
</evidence>
<name>A0A6I4VYL1_9BACL</name>
<keyword evidence="2" id="KW-1185">Reference proteome</keyword>
<protein>
    <submittedName>
        <fullName evidence="1">Uncharacterized protein</fullName>
    </submittedName>
</protein>
<comment type="caution">
    <text evidence="1">The sequence shown here is derived from an EMBL/GenBank/DDBJ whole genome shotgun (WGS) entry which is preliminary data.</text>
</comment>
<gene>
    <name evidence="1" type="ORF">GSM42_19935</name>
</gene>
<accession>A0A6I4VYL1</accession>
<dbReference type="EMBL" id="WUUL01000024">
    <property type="protein sequence ID" value="MXQ55953.1"/>
    <property type="molecule type" value="Genomic_DNA"/>
</dbReference>
<sequence>MGRNDLTVLLKKAEEVLKKSGDLCQIYITVYSRDKGIQLKCSSSVSFPDQKVSVDRIAQVLQVEPKFFSSPVAAYTIDTHRDQNKPSIRVQALAVKFDLTSRSKRTTSTRDTIKVIQRLMPWASEAADESHSRFCCYGSRE</sequence>
<evidence type="ECO:0000313" key="1">
    <source>
        <dbReference type="EMBL" id="MXQ55953.1"/>
    </source>
</evidence>
<reference evidence="1 2" key="1">
    <citation type="submission" date="2019-12" db="EMBL/GenBank/DDBJ databases">
        <title>Whole-genome analyses of novel actinobacteria.</title>
        <authorList>
            <person name="Sahin N."/>
            <person name="Saygin H."/>
        </authorList>
    </citation>
    <scope>NUCLEOTIDE SEQUENCE [LARGE SCALE GENOMIC DNA]</scope>
    <source>
        <strain evidence="1 2">KC615</strain>
    </source>
</reference>
<dbReference type="Proteomes" id="UP000430692">
    <property type="component" value="Unassembled WGS sequence"/>
</dbReference>
<dbReference type="AlphaFoldDB" id="A0A6I4VYL1"/>
<organism evidence="1 2">
    <name type="scientific">Shimazuella alba</name>
    <dbReference type="NCBI Taxonomy" id="2690964"/>
    <lineage>
        <taxon>Bacteria</taxon>
        <taxon>Bacillati</taxon>
        <taxon>Bacillota</taxon>
        <taxon>Bacilli</taxon>
        <taxon>Bacillales</taxon>
        <taxon>Thermoactinomycetaceae</taxon>
        <taxon>Shimazuella</taxon>
    </lineage>
</organism>
<dbReference type="RefSeq" id="WP_160803318.1">
    <property type="nucleotide sequence ID" value="NZ_WUUL01000024.1"/>
</dbReference>